<comment type="caution">
    <text evidence="2">The sequence shown here is derived from an EMBL/GenBank/DDBJ whole genome shotgun (WGS) entry which is preliminary data.</text>
</comment>
<dbReference type="SUPFAM" id="SSF56219">
    <property type="entry name" value="DNase I-like"/>
    <property type="match status" value="1"/>
</dbReference>
<evidence type="ECO:0000313" key="2">
    <source>
        <dbReference type="EMBL" id="RMX55327.1"/>
    </source>
</evidence>
<feature type="non-terminal residue" evidence="2">
    <location>
        <position position="157"/>
    </location>
</feature>
<dbReference type="InterPro" id="IPR036691">
    <property type="entry name" value="Endo/exonu/phosph_ase_sf"/>
</dbReference>
<accession>A0A3M6UNQ2</accession>
<feature type="compositionally biased region" description="Basic residues" evidence="1">
    <location>
        <begin position="17"/>
        <end position="28"/>
    </location>
</feature>
<gene>
    <name evidence="2" type="ORF">pdam_00019101</name>
</gene>
<dbReference type="EMBL" id="RCHS01001075">
    <property type="protein sequence ID" value="RMX55327.1"/>
    <property type="molecule type" value="Genomic_DNA"/>
</dbReference>
<dbReference type="Gene3D" id="3.60.10.10">
    <property type="entry name" value="Endonuclease/exonuclease/phosphatase"/>
    <property type="match status" value="1"/>
</dbReference>
<protein>
    <recommendedName>
        <fullName evidence="4">Endonuclease/exonuclease/phosphatase domain-containing protein</fullName>
    </recommendedName>
</protein>
<feature type="region of interest" description="Disordered" evidence="1">
    <location>
        <begin position="1"/>
        <end position="28"/>
    </location>
</feature>
<evidence type="ECO:0000256" key="1">
    <source>
        <dbReference type="SAM" id="MobiDB-lite"/>
    </source>
</evidence>
<organism evidence="2 3">
    <name type="scientific">Pocillopora damicornis</name>
    <name type="common">Cauliflower coral</name>
    <name type="synonym">Millepora damicornis</name>
    <dbReference type="NCBI Taxonomy" id="46731"/>
    <lineage>
        <taxon>Eukaryota</taxon>
        <taxon>Metazoa</taxon>
        <taxon>Cnidaria</taxon>
        <taxon>Anthozoa</taxon>
        <taxon>Hexacorallia</taxon>
        <taxon>Scleractinia</taxon>
        <taxon>Astrocoeniina</taxon>
        <taxon>Pocilloporidae</taxon>
        <taxon>Pocillopora</taxon>
    </lineage>
</organism>
<keyword evidence="3" id="KW-1185">Reference proteome</keyword>
<evidence type="ECO:0008006" key="4">
    <source>
        <dbReference type="Google" id="ProtNLM"/>
    </source>
</evidence>
<name>A0A3M6UNQ2_POCDA</name>
<dbReference type="Proteomes" id="UP000275408">
    <property type="component" value="Unassembled WGS sequence"/>
</dbReference>
<evidence type="ECO:0000313" key="3">
    <source>
        <dbReference type="Proteomes" id="UP000275408"/>
    </source>
</evidence>
<feature type="compositionally biased region" description="Basic and acidic residues" evidence="1">
    <location>
        <begin position="1"/>
        <end position="16"/>
    </location>
</feature>
<dbReference type="AlphaFoldDB" id="A0A3M6UNQ2"/>
<sequence length="157" mass="17393">MDVTMDLKRKLADASPKHTKKGKKKPAHKGFVNPLTHNFLFDSIESSNCDVCFVQETLVSSESTIKSLSCRWLGCSFWSPASGREGGVVTLISLKCSDEIVSWKKDSHGCIVSILIRNNDVDVNLVNIYPPTNVAERKIFFHSLHKCFIPSAAIIIG</sequence>
<reference evidence="2 3" key="1">
    <citation type="journal article" date="2018" name="Sci. Rep.">
        <title>Comparative analysis of the Pocillopora damicornis genome highlights role of immune system in coral evolution.</title>
        <authorList>
            <person name="Cunning R."/>
            <person name="Bay R.A."/>
            <person name="Gillette P."/>
            <person name="Baker A.C."/>
            <person name="Traylor-Knowles N."/>
        </authorList>
    </citation>
    <scope>NUCLEOTIDE SEQUENCE [LARGE SCALE GENOMIC DNA]</scope>
    <source>
        <strain evidence="2">RSMAS</strain>
        <tissue evidence="2">Whole animal</tissue>
    </source>
</reference>
<proteinExistence type="predicted"/>